<evidence type="ECO:0008006" key="3">
    <source>
        <dbReference type="Google" id="ProtNLM"/>
    </source>
</evidence>
<dbReference type="EMBL" id="WJQU01000001">
    <property type="protein sequence ID" value="KAJ6649400.1"/>
    <property type="molecule type" value="Genomic_DNA"/>
</dbReference>
<dbReference type="Gene3D" id="6.20.210.20">
    <property type="entry name" value="THAP domain"/>
    <property type="match status" value="1"/>
</dbReference>
<dbReference type="AlphaFoldDB" id="A0A9Q0SA69"/>
<organism evidence="1 2">
    <name type="scientific">Pseudolycoriella hygida</name>
    <dbReference type="NCBI Taxonomy" id="35572"/>
    <lineage>
        <taxon>Eukaryota</taxon>
        <taxon>Metazoa</taxon>
        <taxon>Ecdysozoa</taxon>
        <taxon>Arthropoda</taxon>
        <taxon>Hexapoda</taxon>
        <taxon>Insecta</taxon>
        <taxon>Pterygota</taxon>
        <taxon>Neoptera</taxon>
        <taxon>Endopterygota</taxon>
        <taxon>Diptera</taxon>
        <taxon>Nematocera</taxon>
        <taxon>Sciaroidea</taxon>
        <taxon>Sciaridae</taxon>
        <taxon>Pseudolycoriella</taxon>
    </lineage>
</organism>
<comment type="caution">
    <text evidence="1">The sequence shown here is derived from an EMBL/GenBank/DDBJ whole genome shotgun (WGS) entry which is preliminary data.</text>
</comment>
<dbReference type="InterPro" id="IPR038441">
    <property type="entry name" value="THAP_Znf_sf"/>
</dbReference>
<reference evidence="1" key="1">
    <citation type="submission" date="2022-07" db="EMBL/GenBank/DDBJ databases">
        <authorList>
            <person name="Trinca V."/>
            <person name="Uliana J.V.C."/>
            <person name="Torres T.T."/>
            <person name="Ward R.J."/>
            <person name="Monesi N."/>
        </authorList>
    </citation>
    <scope>NUCLEOTIDE SEQUENCE</scope>
    <source>
        <strain evidence="1">HSMRA1968</strain>
        <tissue evidence="1">Whole embryos</tissue>
    </source>
</reference>
<dbReference type="Proteomes" id="UP001151699">
    <property type="component" value="Chromosome A"/>
</dbReference>
<dbReference type="OrthoDB" id="6627680at2759"/>
<accession>A0A9Q0SA69</accession>
<keyword evidence="2" id="KW-1185">Reference proteome</keyword>
<proteinExistence type="predicted"/>
<protein>
    <recommendedName>
        <fullName evidence="3">THAP-type domain-containing protein</fullName>
    </recommendedName>
</protein>
<name>A0A9Q0SA69_9DIPT</name>
<gene>
    <name evidence="1" type="ORF">Bhyg_04634</name>
</gene>
<evidence type="ECO:0000313" key="1">
    <source>
        <dbReference type="EMBL" id="KAJ6649400.1"/>
    </source>
</evidence>
<evidence type="ECO:0000313" key="2">
    <source>
        <dbReference type="Proteomes" id="UP001151699"/>
    </source>
</evidence>
<sequence length="76" mass="8983">MEIDDQMNNSEKHMDIRGEWLSLHELPNTANGRVCSKHFEQSDFVLKEDGRRWLKPIQAVHTFQDEVNEIEVPVYT</sequence>